<dbReference type="InParanoid" id="H3CXA6"/>
<reference evidence="2" key="1">
    <citation type="journal article" date="2004" name="Nature">
        <title>Genome duplication in the teleost fish Tetraodon nigroviridis reveals the early vertebrate proto-karyotype.</title>
        <authorList>
            <person name="Jaillon O."/>
            <person name="Aury J.-M."/>
            <person name="Brunet F."/>
            <person name="Petit J.-L."/>
            <person name="Stange-Thomann N."/>
            <person name="Mauceli E."/>
            <person name="Bouneau L."/>
            <person name="Fischer C."/>
            <person name="Ozouf-Costaz C."/>
            <person name="Bernot A."/>
            <person name="Nicaud S."/>
            <person name="Jaffe D."/>
            <person name="Fisher S."/>
            <person name="Lutfalla G."/>
            <person name="Dossat C."/>
            <person name="Segurens B."/>
            <person name="Dasilva C."/>
            <person name="Salanoubat M."/>
            <person name="Levy M."/>
            <person name="Boudet N."/>
            <person name="Castellano S."/>
            <person name="Anthouard V."/>
            <person name="Jubin C."/>
            <person name="Castelli V."/>
            <person name="Katinka M."/>
            <person name="Vacherie B."/>
            <person name="Biemont C."/>
            <person name="Skalli Z."/>
            <person name="Cattolico L."/>
            <person name="Poulain J."/>
            <person name="De Berardinis V."/>
            <person name="Cruaud C."/>
            <person name="Duprat S."/>
            <person name="Brottier P."/>
            <person name="Coutanceau J.-P."/>
            <person name="Gouzy J."/>
            <person name="Parra G."/>
            <person name="Lardier G."/>
            <person name="Chapple C."/>
            <person name="McKernan K.J."/>
            <person name="McEwan P."/>
            <person name="Bosak S."/>
            <person name="Kellis M."/>
            <person name="Volff J.-N."/>
            <person name="Guigo R."/>
            <person name="Zody M.C."/>
            <person name="Mesirov J."/>
            <person name="Lindblad-Toh K."/>
            <person name="Birren B."/>
            <person name="Nusbaum C."/>
            <person name="Kahn D."/>
            <person name="Robinson-Rechavi M."/>
            <person name="Laudet V."/>
            <person name="Schachter V."/>
            <person name="Quetier F."/>
            <person name="Saurin W."/>
            <person name="Scarpelli C."/>
            <person name="Wincker P."/>
            <person name="Lander E.S."/>
            <person name="Weissenbach J."/>
            <person name="Roest Crollius H."/>
        </authorList>
    </citation>
    <scope>NUCLEOTIDE SEQUENCE [LARGE SCALE GENOMIC DNA]</scope>
</reference>
<reference evidence="1" key="3">
    <citation type="submission" date="2025-09" db="UniProtKB">
        <authorList>
            <consortium name="Ensembl"/>
        </authorList>
    </citation>
    <scope>IDENTIFICATION</scope>
</reference>
<dbReference type="HOGENOM" id="CLU_887227_0_0_1"/>
<dbReference type="STRING" id="99883.ENSTNIP00000012891"/>
<dbReference type="GO" id="GO:0060271">
    <property type="term" value="P:cilium assembly"/>
    <property type="evidence" value="ECO:0007669"/>
    <property type="project" value="TreeGrafter"/>
</dbReference>
<reference evidence="1" key="2">
    <citation type="submission" date="2025-08" db="UniProtKB">
        <authorList>
            <consortium name="Ensembl"/>
        </authorList>
    </citation>
    <scope>IDENTIFICATION</scope>
</reference>
<dbReference type="Ensembl" id="ENSTNIT00000013083.1">
    <property type="protein sequence ID" value="ENSTNIP00000012891.1"/>
    <property type="gene ID" value="ENSTNIG00000009996.1"/>
</dbReference>
<dbReference type="PANTHER" id="PTHR33487">
    <property type="entry name" value="CILIA- AND FLAGELLA-ASSOCIATED PROTEIN 54"/>
    <property type="match status" value="1"/>
</dbReference>
<keyword evidence="2" id="KW-1185">Reference proteome</keyword>
<dbReference type="GeneTree" id="ENSGT00940000164546"/>
<name>H3CXA6_TETNG</name>
<dbReference type="OMA" id="KYRADIC"/>
<proteinExistence type="predicted"/>
<dbReference type="PANTHER" id="PTHR33487:SF1">
    <property type="entry name" value="CILIA- AND FLAGELLA-ASSOCIATED PROTEIN 54"/>
    <property type="match status" value="1"/>
</dbReference>
<evidence type="ECO:0000313" key="1">
    <source>
        <dbReference type="Ensembl" id="ENSTNIP00000012891.1"/>
    </source>
</evidence>
<dbReference type="AlphaFoldDB" id="H3CXA6"/>
<protein>
    <submittedName>
        <fullName evidence="1">Uncharacterized protein</fullName>
    </submittedName>
</protein>
<organism evidence="1 2">
    <name type="scientific">Tetraodon nigroviridis</name>
    <name type="common">Spotted green pufferfish</name>
    <name type="synonym">Chelonodon nigroviridis</name>
    <dbReference type="NCBI Taxonomy" id="99883"/>
    <lineage>
        <taxon>Eukaryota</taxon>
        <taxon>Metazoa</taxon>
        <taxon>Chordata</taxon>
        <taxon>Craniata</taxon>
        <taxon>Vertebrata</taxon>
        <taxon>Euteleostomi</taxon>
        <taxon>Actinopterygii</taxon>
        <taxon>Neopterygii</taxon>
        <taxon>Teleostei</taxon>
        <taxon>Neoteleostei</taxon>
        <taxon>Acanthomorphata</taxon>
        <taxon>Eupercaria</taxon>
        <taxon>Tetraodontiformes</taxon>
        <taxon>Tetradontoidea</taxon>
        <taxon>Tetraodontidae</taxon>
        <taxon>Tetraodon</taxon>
    </lineage>
</organism>
<accession>H3CXA6</accession>
<sequence>RQVKFNLALEDSGNIQSSDLDEDFSKPGAVYKLPVSPEHMSSVTDAYSASIKYLEDNGENYLRVVALHEMGNLQYYNGNTRAAHSYWMKAVDWALQSSGAVEKWDGVSVGGCSMEKTLKQAGIWGCLHAAGLTAKTAQYALTSDINQRTKYCLLSAHLFKCVLCCSTAQPQADLQYAHHSIGEELLPGTDLFSEPHRVHLGTTVTSLKFLCHWLFTKGFYVTVLLLPVLELYLHLVGTVCRDVQRTVEGKILKMRVLTELCLFAEAVKESVELIQG</sequence>
<evidence type="ECO:0000313" key="2">
    <source>
        <dbReference type="Proteomes" id="UP000007303"/>
    </source>
</evidence>
<dbReference type="Proteomes" id="UP000007303">
    <property type="component" value="Unassembled WGS sequence"/>
</dbReference>